<dbReference type="InterPro" id="IPR052178">
    <property type="entry name" value="Sec_Metab_Biosynth_SDR"/>
</dbReference>
<sequence>MTAPAAVDPLRHLFGLDGKRALVTGGTSGIGLMIARGLLQAGARVVVTSRKPRACDEAVEALSAFGPVSAVPADLARVEECDRLAEEVLGAEPALHILVNNAGATWGAPLASFPASAWDKVLTLNVMAPFWLLQALLPGLRAAASAEDPARVVNVGSMDAIRTPVFPTYSYSASKAAVHQLTRHLARDLGPDNITVNAVAPGPFPSRMMAVTLEEHGGAFAAASPLGRIGRADDMAGSVVFLVSRAASYVTGAVLPVDGGIATTATGM</sequence>
<accession>E3J920</accession>
<dbReference type="Proteomes" id="UP000002484">
    <property type="component" value="Chromosome"/>
</dbReference>
<evidence type="ECO:0000313" key="5">
    <source>
        <dbReference type="EMBL" id="ADP80899.1"/>
    </source>
</evidence>
<keyword evidence="2" id="KW-0521">NADP</keyword>
<dbReference type="eggNOG" id="COG1028">
    <property type="taxonomic scope" value="Bacteria"/>
</dbReference>
<dbReference type="KEGG" id="fri:FraEuI1c_2873"/>
<dbReference type="SMART" id="SM00822">
    <property type="entry name" value="PKS_KR"/>
    <property type="match status" value="1"/>
</dbReference>
<protein>
    <submittedName>
        <fullName evidence="5">Short-chain dehydrogenase/reductase SDR</fullName>
    </submittedName>
</protein>
<evidence type="ECO:0000256" key="1">
    <source>
        <dbReference type="ARBA" id="ARBA00006484"/>
    </source>
</evidence>
<reference evidence="5 6" key="1">
    <citation type="submission" date="2010-10" db="EMBL/GenBank/DDBJ databases">
        <title>Complete sequence of Frankia sp. EuI1c.</title>
        <authorList>
            <consortium name="US DOE Joint Genome Institute"/>
            <person name="Lucas S."/>
            <person name="Copeland A."/>
            <person name="Lapidus A."/>
            <person name="Cheng J.-F."/>
            <person name="Bruce D."/>
            <person name="Goodwin L."/>
            <person name="Pitluck S."/>
            <person name="Chertkov O."/>
            <person name="Detter J.C."/>
            <person name="Han C."/>
            <person name="Tapia R."/>
            <person name="Land M."/>
            <person name="Hauser L."/>
            <person name="Jeffries C."/>
            <person name="Kyrpides N."/>
            <person name="Ivanova N."/>
            <person name="Mikhailova N."/>
            <person name="Beauchemin N."/>
            <person name="Sen A."/>
            <person name="Sur S.A."/>
            <person name="Gtari M."/>
            <person name="Wall L."/>
            <person name="Tisa L."/>
            <person name="Woyke T."/>
        </authorList>
    </citation>
    <scope>NUCLEOTIDE SEQUENCE [LARGE SCALE GENOMIC DNA]</scope>
    <source>
        <strain evidence="6">DSM 45817 / CECT 9037 / EuI1c</strain>
    </source>
</reference>
<keyword evidence="6" id="KW-1185">Reference proteome</keyword>
<dbReference type="SUPFAM" id="SSF51735">
    <property type="entry name" value="NAD(P)-binding Rossmann-fold domains"/>
    <property type="match status" value="1"/>
</dbReference>
<proteinExistence type="inferred from homology"/>
<dbReference type="RefSeq" id="WP_013424017.1">
    <property type="nucleotide sequence ID" value="NC_014666.1"/>
</dbReference>
<evidence type="ECO:0000259" key="4">
    <source>
        <dbReference type="SMART" id="SM00822"/>
    </source>
</evidence>
<dbReference type="EMBL" id="CP002299">
    <property type="protein sequence ID" value="ADP80899.1"/>
    <property type="molecule type" value="Genomic_DNA"/>
</dbReference>
<dbReference type="OrthoDB" id="9804774at2"/>
<gene>
    <name evidence="5" type="ordered locus">FraEuI1c_2873</name>
</gene>
<dbReference type="InParanoid" id="E3J920"/>
<feature type="domain" description="Ketoreductase" evidence="4">
    <location>
        <begin position="19"/>
        <end position="202"/>
    </location>
</feature>
<dbReference type="PANTHER" id="PTHR43618:SF12">
    <property type="entry name" value="OXIDOREDUCTASE, SHORT-CHAIN DEHYDROGENASE_REDUCTASE FAMILY (AFU_ORTHOLOGUE AFUA_1G14540)"/>
    <property type="match status" value="1"/>
</dbReference>
<dbReference type="PRINTS" id="PR00080">
    <property type="entry name" value="SDRFAMILY"/>
</dbReference>
<dbReference type="HOGENOM" id="CLU_010194_1_1_11"/>
<dbReference type="InterPro" id="IPR057326">
    <property type="entry name" value="KR_dom"/>
</dbReference>
<evidence type="ECO:0000313" key="6">
    <source>
        <dbReference type="Proteomes" id="UP000002484"/>
    </source>
</evidence>
<dbReference type="PANTHER" id="PTHR43618">
    <property type="entry name" value="7-ALPHA-HYDROXYSTEROID DEHYDROGENASE"/>
    <property type="match status" value="1"/>
</dbReference>
<dbReference type="GO" id="GO:0016491">
    <property type="term" value="F:oxidoreductase activity"/>
    <property type="evidence" value="ECO:0007669"/>
    <property type="project" value="UniProtKB-KW"/>
</dbReference>
<name>E3J920_PSEI1</name>
<comment type="similarity">
    <text evidence="1">Belongs to the short-chain dehydrogenases/reductases (SDR) family.</text>
</comment>
<dbReference type="Gene3D" id="3.40.50.720">
    <property type="entry name" value="NAD(P)-binding Rossmann-like Domain"/>
    <property type="match status" value="1"/>
</dbReference>
<evidence type="ECO:0000256" key="2">
    <source>
        <dbReference type="ARBA" id="ARBA00022857"/>
    </source>
</evidence>
<evidence type="ECO:0000256" key="3">
    <source>
        <dbReference type="ARBA" id="ARBA00023002"/>
    </source>
</evidence>
<dbReference type="PRINTS" id="PR00081">
    <property type="entry name" value="GDHRDH"/>
</dbReference>
<dbReference type="InterPro" id="IPR036291">
    <property type="entry name" value="NAD(P)-bd_dom_sf"/>
</dbReference>
<keyword evidence="3" id="KW-0560">Oxidoreductase</keyword>
<dbReference type="STRING" id="298654.FraEuI1c_2873"/>
<dbReference type="FunFam" id="3.40.50.720:FF:000084">
    <property type="entry name" value="Short-chain dehydrogenase reductase"/>
    <property type="match status" value="1"/>
</dbReference>
<dbReference type="InterPro" id="IPR002347">
    <property type="entry name" value="SDR_fam"/>
</dbReference>
<organism evidence="5 6">
    <name type="scientific">Pseudofrankia inefficax (strain DSM 45817 / CECT 9037 / DDB 130130 / EuI1c)</name>
    <name type="common">Frankia inefficax</name>
    <dbReference type="NCBI Taxonomy" id="298654"/>
    <lineage>
        <taxon>Bacteria</taxon>
        <taxon>Bacillati</taxon>
        <taxon>Actinomycetota</taxon>
        <taxon>Actinomycetes</taxon>
        <taxon>Frankiales</taxon>
        <taxon>Frankiaceae</taxon>
        <taxon>Pseudofrankia</taxon>
    </lineage>
</organism>
<dbReference type="Pfam" id="PF13561">
    <property type="entry name" value="adh_short_C2"/>
    <property type="match status" value="1"/>
</dbReference>
<dbReference type="AlphaFoldDB" id="E3J920"/>